<evidence type="ECO:0000313" key="2">
    <source>
        <dbReference type="Proteomes" id="UP000612125"/>
    </source>
</evidence>
<reference evidence="1 2" key="1">
    <citation type="submission" date="2020-01" db="EMBL/GenBank/DDBJ databases">
        <title>Patterns of diversity and host range of bacteriophage communities associated with bean-nodulatin bacteria.</title>
        <authorList>
            <person name="Vann Cauwenberghe J."/>
            <person name="Santamaria R.I."/>
            <person name="Bustos P."/>
            <person name="Juarez S."/>
            <person name="Gonzalez V."/>
        </authorList>
    </citation>
    <scope>NUCLEOTIDE SEQUENCE [LARGE SCALE GENOMIC DNA]</scope>
    <source>
        <strain evidence="2">RHph</strain>
    </source>
</reference>
<sequence length="183" mass="20310">MTKAIATTIKAITRSDLHKTEQAIMAALKSIQKRGNTLQNDVHKAACSILEHIELHHDVTIVDKFVGALVNHLPASYRINAMRDWLVAFGPVKFENNKAVYVKDKPCDVAAALKEPFWTFSPEKPYVQVDINKMIDALMKKLDTDAEKTNRDHSAVKAALEQAKIAATAKPVAEIVKPEQVQA</sequence>
<keyword evidence="2" id="KW-1185">Reference proteome</keyword>
<dbReference type="Proteomes" id="UP000612125">
    <property type="component" value="Segment"/>
</dbReference>
<organism evidence="1 2">
    <name type="scientific">Rhizobium phage RHph_Y1_20</name>
    <dbReference type="NCBI Taxonomy" id="2509571"/>
    <lineage>
        <taxon>Viruses</taxon>
        <taxon>Duplodnaviria</taxon>
        <taxon>Heunggongvirae</taxon>
        <taxon>Uroviricota</taxon>
        <taxon>Caudoviricetes</taxon>
        <taxon>Autographivirales</taxon>
        <taxon>Dunnvirinae</taxon>
        <taxon>Tepoztlanvirus</taxon>
        <taxon>Tepoztlanvirus RHphY120</taxon>
    </lineage>
</organism>
<evidence type="ECO:0000313" key="1">
    <source>
        <dbReference type="EMBL" id="QIG68278.1"/>
    </source>
</evidence>
<accession>A0A7S5QYE4</accession>
<proteinExistence type="predicted"/>
<name>A0A7S5QYE4_9CAUD</name>
<protein>
    <submittedName>
        <fullName evidence="1">Uncharacterized protein</fullName>
    </submittedName>
</protein>
<gene>
    <name evidence="1" type="ORF">EVB57_001</name>
</gene>
<dbReference type="EMBL" id="MN988488">
    <property type="protein sequence ID" value="QIG68278.1"/>
    <property type="molecule type" value="Genomic_DNA"/>
</dbReference>